<dbReference type="Gene3D" id="3.90.280.10">
    <property type="entry name" value="PEBP-like"/>
    <property type="match status" value="1"/>
</dbReference>
<organism evidence="1 2">
    <name type="scientific">Limobrevibacterium gyesilva</name>
    <dbReference type="NCBI Taxonomy" id="2991712"/>
    <lineage>
        <taxon>Bacteria</taxon>
        <taxon>Pseudomonadati</taxon>
        <taxon>Pseudomonadota</taxon>
        <taxon>Alphaproteobacteria</taxon>
        <taxon>Acetobacterales</taxon>
        <taxon>Acetobacteraceae</taxon>
        <taxon>Limobrevibacterium</taxon>
    </lineage>
</organism>
<dbReference type="EMBL" id="JAPDNT010000004">
    <property type="protein sequence ID" value="MCW3474582.1"/>
    <property type="molecule type" value="Genomic_DNA"/>
</dbReference>
<dbReference type="InterPro" id="IPR008914">
    <property type="entry name" value="PEBP"/>
</dbReference>
<dbReference type="InterPro" id="IPR036610">
    <property type="entry name" value="PEBP-like_sf"/>
</dbReference>
<dbReference type="NCBIfam" id="TIGR00481">
    <property type="entry name" value="YbhB/YbcL family Raf kinase inhibitor-like protein"/>
    <property type="match status" value="1"/>
</dbReference>
<dbReference type="Pfam" id="PF01161">
    <property type="entry name" value="PBP"/>
    <property type="match status" value="1"/>
</dbReference>
<evidence type="ECO:0000313" key="2">
    <source>
        <dbReference type="Proteomes" id="UP001165679"/>
    </source>
</evidence>
<reference evidence="1" key="1">
    <citation type="submission" date="2022-09" db="EMBL/GenBank/DDBJ databases">
        <title>Rhodovastum sp. nov. RN2-1 isolated from soil in Seongnam, South Korea.</title>
        <authorList>
            <person name="Le N.T."/>
        </authorList>
    </citation>
    <scope>NUCLEOTIDE SEQUENCE</scope>
    <source>
        <strain evidence="1">RN2-1</strain>
    </source>
</reference>
<comment type="caution">
    <text evidence="1">The sequence shown here is derived from an EMBL/GenBank/DDBJ whole genome shotgun (WGS) entry which is preliminary data.</text>
</comment>
<name>A0AA41YSC8_9PROT</name>
<sequence>MRLTSTDLAPNARIPTRFTCDGADVSPPLAWSDPPAATRSFALVCADPDAPGGVWYHWAIYDIPPTTLALHEHWPPAGASPPQATNDFRHPGYGGPCPPSGHRPHHYEFRLYALDVDRLGLKPHPHCRDVEAAARSHAIATAELIATYGRN</sequence>
<proteinExistence type="predicted"/>
<keyword evidence="2" id="KW-1185">Reference proteome</keyword>
<accession>A0AA41YSC8</accession>
<dbReference type="SUPFAM" id="SSF49777">
    <property type="entry name" value="PEBP-like"/>
    <property type="match status" value="1"/>
</dbReference>
<dbReference type="RefSeq" id="WP_264713223.1">
    <property type="nucleotide sequence ID" value="NZ_JAPDNT010000004.1"/>
</dbReference>
<gene>
    <name evidence="1" type="ORF">OL599_08285</name>
</gene>
<dbReference type="CDD" id="cd00865">
    <property type="entry name" value="PEBP_bact_arch"/>
    <property type="match status" value="1"/>
</dbReference>
<evidence type="ECO:0000313" key="1">
    <source>
        <dbReference type="EMBL" id="MCW3474582.1"/>
    </source>
</evidence>
<dbReference type="PANTHER" id="PTHR30289:SF1">
    <property type="entry name" value="PEBP (PHOSPHATIDYLETHANOLAMINE-BINDING PROTEIN) FAMILY PROTEIN"/>
    <property type="match status" value="1"/>
</dbReference>
<dbReference type="InterPro" id="IPR005247">
    <property type="entry name" value="YbhB_YbcL/LppC-like"/>
</dbReference>
<dbReference type="Proteomes" id="UP001165679">
    <property type="component" value="Unassembled WGS sequence"/>
</dbReference>
<dbReference type="AlphaFoldDB" id="A0AA41YSC8"/>
<reference evidence="1" key="2">
    <citation type="submission" date="2022-10" db="EMBL/GenBank/DDBJ databases">
        <authorList>
            <person name="Trinh H.N."/>
        </authorList>
    </citation>
    <scope>NUCLEOTIDE SEQUENCE</scope>
    <source>
        <strain evidence="1">RN2-1</strain>
    </source>
</reference>
<dbReference type="PANTHER" id="PTHR30289">
    <property type="entry name" value="UNCHARACTERIZED PROTEIN YBCL-RELATED"/>
    <property type="match status" value="1"/>
</dbReference>
<protein>
    <submittedName>
        <fullName evidence="1">YbhB/YbcL family Raf kinase inhibitor-like protein</fullName>
    </submittedName>
</protein>